<keyword evidence="2" id="KW-1185">Reference proteome</keyword>
<dbReference type="GO" id="GO:0004180">
    <property type="term" value="F:carboxypeptidase activity"/>
    <property type="evidence" value="ECO:0007669"/>
    <property type="project" value="UniProtKB-KW"/>
</dbReference>
<dbReference type="Gene3D" id="2.60.40.1120">
    <property type="entry name" value="Carboxypeptidase-like, regulatory domain"/>
    <property type="match status" value="1"/>
</dbReference>
<proteinExistence type="predicted"/>
<protein>
    <submittedName>
        <fullName evidence="1">Carboxypeptidase regulatory-like domain-containing protein</fullName>
    </submittedName>
</protein>
<keyword evidence="1" id="KW-0121">Carboxypeptidase</keyword>
<dbReference type="Pfam" id="PF13620">
    <property type="entry name" value="CarboxypepD_reg"/>
    <property type="match status" value="1"/>
</dbReference>
<gene>
    <name evidence="1" type="ORF">EGT74_11785</name>
</gene>
<dbReference type="RefSeq" id="WP_123846662.1">
    <property type="nucleotide sequence ID" value="NZ_RPDH01000001.1"/>
</dbReference>
<accession>A0A3N4PZH8</accession>
<organism evidence="1 2">
    <name type="scientific">Chitinophaga lutea</name>
    <dbReference type="NCBI Taxonomy" id="2488634"/>
    <lineage>
        <taxon>Bacteria</taxon>
        <taxon>Pseudomonadati</taxon>
        <taxon>Bacteroidota</taxon>
        <taxon>Chitinophagia</taxon>
        <taxon>Chitinophagales</taxon>
        <taxon>Chitinophagaceae</taxon>
        <taxon>Chitinophaga</taxon>
    </lineage>
</organism>
<reference evidence="1 2" key="1">
    <citation type="submission" date="2018-11" db="EMBL/GenBank/DDBJ databases">
        <title>Chitinophaga lutea sp.nov., isolate from arsenic contaminated soil.</title>
        <authorList>
            <person name="Zong Y."/>
        </authorList>
    </citation>
    <scope>NUCLEOTIDE SEQUENCE [LARGE SCALE GENOMIC DNA]</scope>
    <source>
        <strain evidence="1 2">ZY74</strain>
    </source>
</reference>
<dbReference type="EMBL" id="RPDH01000001">
    <property type="protein sequence ID" value="RPE14152.1"/>
    <property type="molecule type" value="Genomic_DNA"/>
</dbReference>
<dbReference type="AlphaFoldDB" id="A0A3N4PZH8"/>
<dbReference type="Proteomes" id="UP000278351">
    <property type="component" value="Unassembled WGS sequence"/>
</dbReference>
<comment type="caution">
    <text evidence="1">The sequence shown here is derived from an EMBL/GenBank/DDBJ whole genome shotgun (WGS) entry which is preliminary data.</text>
</comment>
<evidence type="ECO:0000313" key="1">
    <source>
        <dbReference type="EMBL" id="RPE14152.1"/>
    </source>
</evidence>
<dbReference type="PROSITE" id="PS51257">
    <property type="entry name" value="PROKAR_LIPOPROTEIN"/>
    <property type="match status" value="1"/>
</dbReference>
<name>A0A3N4PZH8_9BACT</name>
<sequence>MKSMFQPHRRISRIPFSLAILMMLAALVGGCRNKDVQGPAGTVSTGITGTVKTIDGLPIPGAAVTIGEQTVQSAANGTFTIPQVKLPKDRYIISCTKTGYFSQQRGETPPATGAAHVQFTLQVKTITHTLQADNGGLAGLPDGSGVELPAGGVVRADGSGYSGPVQMSLVHLDPTDPNFAQTIPGGDLQALRTDNSPVILYSYGMLQVEMESPGGEKLQLKQGKTSTLTMVIPDEQLATAPATIPLWHFDEAAGIWKEEGSATKTGNRYVGTVKHFSTWNCDDPKQRATIKGCVIPTPGCGGSGGAGVPGVMVSVGQTVVNTDEKGNYVANVPAGIPFEVSVEPRLNGGKGGVSQSFPGLAPLAVVTQDLSLPCAPAVTGRVTTCAGAPMGAFVSMYLDGENIGSAFTDENASFRLFAPKGKTVLVRAFDMTGNMAETTVKLPDNDAGKEIGPIRLCAATTHQETSFVIDGDGYSNRQWAMAGGAPTVSTGILDANSDETICVVVHNDNVLSLTFEGTAAGSYKMCVATLKLNNIMYTSETVNINVTRYGKVGEPIEGTFSGQFTRVGGGNVQIKNGKFGVMRIQG</sequence>
<dbReference type="OrthoDB" id="973965at2"/>
<evidence type="ECO:0000313" key="2">
    <source>
        <dbReference type="Proteomes" id="UP000278351"/>
    </source>
</evidence>
<dbReference type="InterPro" id="IPR008969">
    <property type="entry name" value="CarboxyPept-like_regulatory"/>
</dbReference>
<keyword evidence="1" id="KW-0378">Hydrolase</keyword>
<keyword evidence="1" id="KW-0645">Protease</keyword>
<dbReference type="SUPFAM" id="SSF49464">
    <property type="entry name" value="Carboxypeptidase regulatory domain-like"/>
    <property type="match status" value="1"/>
</dbReference>